<dbReference type="Pfam" id="PF00158">
    <property type="entry name" value="Sigma54_activat"/>
    <property type="match status" value="1"/>
</dbReference>
<organism evidence="7 8">
    <name type="scientific">Stenotrophomonas cyclobalanopsidis</name>
    <dbReference type="NCBI Taxonomy" id="2771362"/>
    <lineage>
        <taxon>Bacteria</taxon>
        <taxon>Pseudomonadati</taxon>
        <taxon>Pseudomonadota</taxon>
        <taxon>Gammaproteobacteria</taxon>
        <taxon>Lysobacterales</taxon>
        <taxon>Lysobacteraceae</taxon>
        <taxon>Stenotrophomonas</taxon>
    </lineage>
</organism>
<dbReference type="PROSITE" id="PS00688">
    <property type="entry name" value="SIGMA54_INTERACT_3"/>
    <property type="match status" value="1"/>
</dbReference>
<dbReference type="InterPro" id="IPR003593">
    <property type="entry name" value="AAA+_ATPase"/>
</dbReference>
<dbReference type="InterPro" id="IPR058031">
    <property type="entry name" value="AAA_lid_NorR"/>
</dbReference>
<keyword evidence="5" id="KW-0804">Transcription</keyword>
<dbReference type="PANTHER" id="PTHR32071:SF120">
    <property type="entry name" value="TRANSCRIPTIONAL REGULATOR-RELATED"/>
    <property type="match status" value="1"/>
</dbReference>
<dbReference type="EMBL" id="VYKI01000041">
    <property type="protein sequence ID" value="KAA8993438.1"/>
    <property type="molecule type" value="Genomic_DNA"/>
</dbReference>
<keyword evidence="3" id="KW-0805">Transcription regulation</keyword>
<keyword evidence="8" id="KW-1185">Reference proteome</keyword>
<gene>
    <name evidence="7" type="ORF">FJU31_18485</name>
</gene>
<feature type="domain" description="Sigma-54 factor interaction" evidence="6">
    <location>
        <begin position="143"/>
        <end position="372"/>
    </location>
</feature>
<keyword evidence="1" id="KW-0547">Nucleotide-binding</keyword>
<keyword evidence="2" id="KW-0067">ATP-binding</keyword>
<evidence type="ECO:0000313" key="7">
    <source>
        <dbReference type="EMBL" id="KAA8993438.1"/>
    </source>
</evidence>
<dbReference type="PROSITE" id="PS50045">
    <property type="entry name" value="SIGMA54_INTERACT_4"/>
    <property type="match status" value="1"/>
</dbReference>
<reference evidence="7 8" key="1">
    <citation type="journal article" date="2020" name="Antonie Van Leeuwenhoek">
        <title>Stenotrophomonas cyclobalanopsidis sp. nov., isolated from the leaf spot disease of Cyclobalanopsis patelliformis.</title>
        <authorList>
            <person name="Bian D.R."/>
            <person name="Xue H."/>
            <person name="Piao C.G."/>
            <person name="Li Y."/>
        </authorList>
    </citation>
    <scope>NUCLEOTIDE SEQUENCE [LARGE SCALE GENOMIC DNA]</scope>
    <source>
        <strain evidence="7 8">TPQG1-4</strain>
    </source>
</reference>
<protein>
    <submittedName>
        <fullName evidence="7">AAA domain-containing protein</fullName>
    </submittedName>
</protein>
<dbReference type="PROSITE" id="PS00676">
    <property type="entry name" value="SIGMA54_INTERACT_2"/>
    <property type="match status" value="1"/>
</dbReference>
<evidence type="ECO:0000256" key="2">
    <source>
        <dbReference type="ARBA" id="ARBA00022840"/>
    </source>
</evidence>
<evidence type="ECO:0000313" key="8">
    <source>
        <dbReference type="Proteomes" id="UP000326367"/>
    </source>
</evidence>
<evidence type="ECO:0000259" key="6">
    <source>
        <dbReference type="PROSITE" id="PS50045"/>
    </source>
</evidence>
<dbReference type="InterPro" id="IPR027417">
    <property type="entry name" value="P-loop_NTPase"/>
</dbReference>
<dbReference type="InterPro" id="IPR002197">
    <property type="entry name" value="HTH_Fis"/>
</dbReference>
<evidence type="ECO:0000256" key="4">
    <source>
        <dbReference type="ARBA" id="ARBA00023125"/>
    </source>
</evidence>
<dbReference type="Pfam" id="PF02954">
    <property type="entry name" value="HTH_8"/>
    <property type="match status" value="1"/>
</dbReference>
<accession>A0ABQ6SW40</accession>
<dbReference type="CDD" id="cd00009">
    <property type="entry name" value="AAA"/>
    <property type="match status" value="1"/>
</dbReference>
<keyword evidence="4" id="KW-0238">DNA-binding</keyword>
<dbReference type="Gene3D" id="1.10.8.60">
    <property type="match status" value="1"/>
</dbReference>
<dbReference type="RefSeq" id="WP_150456039.1">
    <property type="nucleotide sequence ID" value="NZ_VYKI01000041.1"/>
</dbReference>
<dbReference type="InterPro" id="IPR025943">
    <property type="entry name" value="Sigma_54_int_dom_ATP-bd_2"/>
</dbReference>
<dbReference type="Gene3D" id="1.10.10.60">
    <property type="entry name" value="Homeodomain-like"/>
    <property type="match status" value="1"/>
</dbReference>
<evidence type="ECO:0000256" key="3">
    <source>
        <dbReference type="ARBA" id="ARBA00023015"/>
    </source>
</evidence>
<sequence>MAASLQVPSRCVIWFGQPVASERDALAAAGWQLRCVSPSPAMAVGLRGRDHLVAVLDLRHLHAQALQPMLPWVEQHHHLPWLAVLPGGVDAPPPSWAPLLRACHDQFTLPRELQDLLTAMQRECGEDDPPAAAIRDGGGLPALIGDSPALLAVRASLHKFAPVELPVLVTGETGTGKELAAQALHALSGRAGRSFLAVNCGAIPASLVQSELFGHERGAFTGAAQRRVGLFETADGGTVFLDEVGDLPADAQTSLLRVLQEGTLERVGSNQPLRVDVRVLAATHVDLEQAVAQGRFRRDLYYRLNVLRLPMPALRDRGNDVLLLAEHFLRSFRSRHPGRARGFDPGARLAMRHFDWPGNVRELLNRVQRAAIVSEHELISASDLDMADAETPAPRAVLQDARGQVERDVLLRTLKMHGYNVSACARHMQVSRVTVYRLCRKHSLELPPKR</sequence>
<dbReference type="InterPro" id="IPR002078">
    <property type="entry name" value="Sigma_54_int"/>
</dbReference>
<dbReference type="SUPFAM" id="SSF52540">
    <property type="entry name" value="P-loop containing nucleoside triphosphate hydrolases"/>
    <property type="match status" value="1"/>
</dbReference>
<dbReference type="SUPFAM" id="SSF46689">
    <property type="entry name" value="Homeodomain-like"/>
    <property type="match status" value="1"/>
</dbReference>
<dbReference type="PANTHER" id="PTHR32071">
    <property type="entry name" value="TRANSCRIPTIONAL REGULATORY PROTEIN"/>
    <property type="match status" value="1"/>
</dbReference>
<name>A0ABQ6SW40_9GAMM</name>
<dbReference type="Gene3D" id="3.40.50.300">
    <property type="entry name" value="P-loop containing nucleotide triphosphate hydrolases"/>
    <property type="match status" value="1"/>
</dbReference>
<dbReference type="InterPro" id="IPR009057">
    <property type="entry name" value="Homeodomain-like_sf"/>
</dbReference>
<dbReference type="Pfam" id="PF25601">
    <property type="entry name" value="AAA_lid_14"/>
    <property type="match status" value="1"/>
</dbReference>
<evidence type="ECO:0000256" key="5">
    <source>
        <dbReference type="ARBA" id="ARBA00023163"/>
    </source>
</evidence>
<dbReference type="SMART" id="SM00382">
    <property type="entry name" value="AAA"/>
    <property type="match status" value="1"/>
</dbReference>
<comment type="caution">
    <text evidence="7">The sequence shown here is derived from an EMBL/GenBank/DDBJ whole genome shotgun (WGS) entry which is preliminary data.</text>
</comment>
<evidence type="ECO:0000256" key="1">
    <source>
        <dbReference type="ARBA" id="ARBA00022741"/>
    </source>
</evidence>
<dbReference type="Proteomes" id="UP000326367">
    <property type="component" value="Unassembled WGS sequence"/>
</dbReference>
<proteinExistence type="predicted"/>
<dbReference type="InterPro" id="IPR025944">
    <property type="entry name" value="Sigma_54_int_dom_CS"/>
</dbReference>